<dbReference type="InterPro" id="IPR029039">
    <property type="entry name" value="Flavoprotein-like_sf"/>
</dbReference>
<dbReference type="EC" id="1.5.1.38" evidence="5"/>
<dbReference type="GO" id="GO:0046306">
    <property type="term" value="P:alkanesulfonate catabolic process"/>
    <property type="evidence" value="ECO:0007669"/>
    <property type="project" value="InterPro"/>
</dbReference>
<gene>
    <name evidence="5" type="primary">ssuE</name>
    <name evidence="5" type="ORF">D1B33_10420</name>
</gene>
<dbReference type="NCBIfam" id="TIGR03567">
    <property type="entry name" value="FMN_reduc_SsuE"/>
    <property type="match status" value="1"/>
</dbReference>
<evidence type="ECO:0000313" key="5">
    <source>
        <dbReference type="EMBL" id="RHW36796.1"/>
    </source>
</evidence>
<dbReference type="GO" id="GO:0052873">
    <property type="term" value="F:FMN reductase (NADPH) activity"/>
    <property type="evidence" value="ECO:0007669"/>
    <property type="project" value="UniProtKB-EC"/>
</dbReference>
<dbReference type="SUPFAM" id="SSF52218">
    <property type="entry name" value="Flavoproteins"/>
    <property type="match status" value="1"/>
</dbReference>
<dbReference type="InterPro" id="IPR005025">
    <property type="entry name" value="FMN_Rdtase-like_dom"/>
</dbReference>
<keyword evidence="1" id="KW-0285">Flavoprotein</keyword>
<evidence type="ECO:0000256" key="1">
    <source>
        <dbReference type="ARBA" id="ARBA00022630"/>
    </source>
</evidence>
<feature type="domain" description="NADPH-dependent FMN reductase-like" evidence="4">
    <location>
        <begin position="5"/>
        <end position="143"/>
    </location>
</feature>
<proteinExistence type="predicted"/>
<dbReference type="AlphaFoldDB" id="A0A396SMG9"/>
<keyword evidence="2" id="KW-0288">FMN</keyword>
<sequence length="177" mass="19631">MVQAVIINGNVKKDSRLTGIHQYIEKYLENVKVATQSIFVYELPAEDLITGNFSKKEIAEANKIVAESEIIVVLTPIFKASYSGVLKTFLDVIPQKGLENKTIVPIAIGGSIGHLLAIEYTLKPVLSVLGATQILNAVFILDQHVEKLDKGEYKIQDSALERLNNELQKLPIRQFVS</sequence>
<evidence type="ECO:0000259" key="4">
    <source>
        <dbReference type="Pfam" id="PF03358"/>
    </source>
</evidence>
<dbReference type="InterPro" id="IPR020048">
    <property type="entry name" value="NADPH-dep_FMN_reduc_SsuE"/>
</dbReference>
<organism evidence="5 6">
    <name type="scientific">Ureibacillus yapensis</name>
    <dbReference type="NCBI Taxonomy" id="2304605"/>
    <lineage>
        <taxon>Bacteria</taxon>
        <taxon>Bacillati</taxon>
        <taxon>Bacillota</taxon>
        <taxon>Bacilli</taxon>
        <taxon>Bacillales</taxon>
        <taxon>Caryophanaceae</taxon>
        <taxon>Ureibacillus</taxon>
    </lineage>
</organism>
<dbReference type="OrthoDB" id="1643408at2"/>
<dbReference type="Pfam" id="PF03358">
    <property type="entry name" value="FMN_red"/>
    <property type="match status" value="1"/>
</dbReference>
<name>A0A396SMG9_9BACL</name>
<reference evidence="5 6" key="1">
    <citation type="submission" date="2018-08" db="EMBL/GenBank/DDBJ databases">
        <title>Lysinibacillus sp. YLB-03 draft genome sequence.</title>
        <authorList>
            <person name="Yu L."/>
        </authorList>
    </citation>
    <scope>NUCLEOTIDE SEQUENCE [LARGE SCALE GENOMIC DNA]</scope>
    <source>
        <strain evidence="5 6">YLB-03</strain>
    </source>
</reference>
<protein>
    <submittedName>
        <fullName evidence="5">FMN reductase (NADPH)</fullName>
        <ecNumber evidence="5">1.5.1.38</ecNumber>
    </submittedName>
</protein>
<evidence type="ECO:0000256" key="3">
    <source>
        <dbReference type="ARBA" id="ARBA00023002"/>
    </source>
</evidence>
<dbReference type="PANTHER" id="PTHR43408">
    <property type="entry name" value="FMN REDUCTASE (NADPH)"/>
    <property type="match status" value="1"/>
</dbReference>
<keyword evidence="6" id="KW-1185">Reference proteome</keyword>
<keyword evidence="3 5" id="KW-0560">Oxidoreductase</keyword>
<dbReference type="InterPro" id="IPR051814">
    <property type="entry name" value="NAD(P)H-dep_FMN_reductase"/>
</dbReference>
<comment type="caution">
    <text evidence="5">The sequence shown here is derived from an EMBL/GenBank/DDBJ whole genome shotgun (WGS) entry which is preliminary data.</text>
</comment>
<dbReference type="Gene3D" id="3.40.50.360">
    <property type="match status" value="1"/>
</dbReference>
<accession>A0A396SMG9</accession>
<evidence type="ECO:0000313" key="6">
    <source>
        <dbReference type="Proteomes" id="UP000265692"/>
    </source>
</evidence>
<dbReference type="RefSeq" id="WP_118876320.1">
    <property type="nucleotide sequence ID" value="NZ_QWEI01000004.1"/>
</dbReference>
<evidence type="ECO:0000256" key="2">
    <source>
        <dbReference type="ARBA" id="ARBA00022643"/>
    </source>
</evidence>
<dbReference type="Proteomes" id="UP000265692">
    <property type="component" value="Unassembled WGS sequence"/>
</dbReference>
<dbReference type="PANTHER" id="PTHR43408:SF1">
    <property type="entry name" value="FMN REDUCTASE (NADPH)"/>
    <property type="match status" value="1"/>
</dbReference>
<dbReference type="EMBL" id="QWEI01000004">
    <property type="protein sequence ID" value="RHW36796.1"/>
    <property type="molecule type" value="Genomic_DNA"/>
</dbReference>